<feature type="domain" description="PABS" evidence="9">
    <location>
        <begin position="6"/>
        <end position="235"/>
    </location>
</feature>
<dbReference type="NCBIfam" id="NF002010">
    <property type="entry name" value="PRK00811.1"/>
    <property type="match status" value="1"/>
</dbReference>
<dbReference type="InterPro" id="IPR029063">
    <property type="entry name" value="SAM-dependent_MTases_sf"/>
</dbReference>
<sequence length="286" mass="31792">MHDYQETLYDGYGQRFSVDRMLHEVRTEHQHLVIFENARMGRVMALDGVIQTTEADEFIYHEMLTHVPILAHGAARRVLIIGGGDGGMLREVSKHASVEHITMVEIDGTVVDMCREFLPNHSQGAFDDPRLNLVIDDGMRFVATTAEKFDVIISDSTDPIGPGEVLFSENFYQACHRCLNEGGVLVTQNGTPFMQLDTVRNTAGRMNGLFADWHFYQAAVPTYIGGAMTFAWGSTNPALRHVDVATLQQRFAASGVQTRYYNAAIHQGAFALPQYVLQAIGKPAND</sequence>
<protein>
    <recommendedName>
        <fullName evidence="5">Polyamine aminopropyltransferase</fullName>
    </recommendedName>
    <alternativeName>
        <fullName evidence="5">Putrescine aminopropyltransferase</fullName>
        <shortName evidence="5">PAPT</shortName>
    </alternativeName>
    <alternativeName>
        <fullName evidence="5">Spermidine synthase</fullName>
        <shortName evidence="5">SPDS</shortName>
        <shortName evidence="5">SPDSY</shortName>
        <ecNumber evidence="5">2.5.1.16</ecNumber>
    </alternativeName>
</protein>
<evidence type="ECO:0000259" key="9">
    <source>
        <dbReference type="PROSITE" id="PS51006"/>
    </source>
</evidence>
<comment type="pathway">
    <text evidence="5">Amine and polyamine biosynthesis; spermidine biosynthesis; spermidine from putrescine: step 1/1.</text>
</comment>
<dbReference type="EC" id="2.5.1.16" evidence="5"/>
<keyword evidence="2 5" id="KW-0808">Transferase</keyword>
<dbReference type="GO" id="GO:0004766">
    <property type="term" value="F:spermidine synthase activity"/>
    <property type="evidence" value="ECO:0007669"/>
    <property type="project" value="UniProtKB-EC"/>
</dbReference>
<feature type="binding site" evidence="5">
    <location>
        <position position="105"/>
    </location>
    <ligand>
        <name>S-methyl-5'-thioadenosine</name>
        <dbReference type="ChEBI" id="CHEBI:17509"/>
    </ligand>
</feature>
<dbReference type="InterPro" id="IPR001045">
    <property type="entry name" value="Spermi_synthase"/>
</dbReference>
<comment type="subunit">
    <text evidence="5">Homodimer or homotetramer.</text>
</comment>
<evidence type="ECO:0000313" key="11">
    <source>
        <dbReference type="Proteomes" id="UP001163624"/>
    </source>
</evidence>
<evidence type="ECO:0000256" key="3">
    <source>
        <dbReference type="ARBA" id="ARBA00023066"/>
    </source>
</evidence>
<dbReference type="SUPFAM" id="SSF53335">
    <property type="entry name" value="S-adenosyl-L-methionine-dependent methyltransferases"/>
    <property type="match status" value="1"/>
</dbReference>
<comment type="function">
    <text evidence="5">Catalyzes the irreversible transfer of a propylamine group from the amino donor S-adenosylmethioninamine (decarboxy-AdoMet) to putrescine (1,4-diaminobutane) to yield spermidine.</text>
</comment>
<dbReference type="PANTHER" id="PTHR11558:SF11">
    <property type="entry name" value="SPERMIDINE SYNTHASE"/>
    <property type="match status" value="1"/>
</dbReference>
<evidence type="ECO:0000256" key="1">
    <source>
        <dbReference type="ARBA" id="ARBA00007867"/>
    </source>
</evidence>
<dbReference type="Gene3D" id="3.40.50.150">
    <property type="entry name" value="Vaccinia Virus protein VP39"/>
    <property type="match status" value="1"/>
</dbReference>
<keyword evidence="11" id="KW-1185">Reference proteome</keyword>
<feature type="binding site" evidence="5">
    <location>
        <begin position="137"/>
        <end position="138"/>
    </location>
    <ligand>
        <name>S-methyl-5'-thioadenosine</name>
        <dbReference type="ChEBI" id="CHEBI:17509"/>
    </ligand>
</feature>
<evidence type="ECO:0000256" key="5">
    <source>
        <dbReference type="HAMAP-Rule" id="MF_00198"/>
    </source>
</evidence>
<keyword evidence="3 5" id="KW-0745">Spermidine biosynthesis</keyword>
<dbReference type="PANTHER" id="PTHR11558">
    <property type="entry name" value="SPERMIDINE/SPERMINE SYNTHASE"/>
    <property type="match status" value="1"/>
</dbReference>
<evidence type="ECO:0000256" key="4">
    <source>
        <dbReference type="ARBA" id="ARBA00023115"/>
    </source>
</evidence>
<evidence type="ECO:0000256" key="6">
    <source>
        <dbReference type="PROSITE-ProRule" id="PRU00354"/>
    </source>
</evidence>
<dbReference type="InterPro" id="IPR035246">
    <property type="entry name" value="Spermidine_synt_N"/>
</dbReference>
<feature type="binding site" evidence="5">
    <location>
        <position position="162"/>
    </location>
    <ligand>
        <name>S-methyl-5'-thioadenosine</name>
        <dbReference type="ChEBI" id="CHEBI:17509"/>
    </ligand>
</feature>
<dbReference type="Proteomes" id="UP001163624">
    <property type="component" value="Chromosome"/>
</dbReference>
<reference evidence="10" key="1">
    <citation type="submission" date="2022-11" db="EMBL/GenBank/DDBJ databases">
        <title>Pseudomonas triclosanedens sp. nov., a triclosan degrader isolated from activated sludge.</title>
        <authorList>
            <person name="Yin Y."/>
            <person name="Lu Z."/>
        </authorList>
    </citation>
    <scope>NUCLEOTIDE SEQUENCE</scope>
    <source>
        <strain evidence="10">ZM23</strain>
    </source>
</reference>
<evidence type="ECO:0000256" key="7">
    <source>
        <dbReference type="RuleBase" id="RU003836"/>
    </source>
</evidence>
<dbReference type="NCBIfam" id="TIGR00417">
    <property type="entry name" value="speE"/>
    <property type="match status" value="1"/>
</dbReference>
<dbReference type="Pfam" id="PF01564">
    <property type="entry name" value="Spermine_synth"/>
    <property type="match status" value="1"/>
</dbReference>
<dbReference type="Pfam" id="PF17284">
    <property type="entry name" value="Spermine_synt_N"/>
    <property type="match status" value="1"/>
</dbReference>
<evidence type="ECO:0000256" key="2">
    <source>
        <dbReference type="ARBA" id="ARBA00022679"/>
    </source>
</evidence>
<gene>
    <name evidence="5 10" type="primary">speE</name>
    <name evidence="10" type="ORF">OU419_11580</name>
</gene>
<comment type="catalytic activity">
    <reaction evidence="5 8">
        <text>S-adenosyl 3-(methylsulfanyl)propylamine + putrescine = S-methyl-5'-thioadenosine + spermidine + H(+)</text>
        <dbReference type="Rhea" id="RHEA:12721"/>
        <dbReference type="ChEBI" id="CHEBI:15378"/>
        <dbReference type="ChEBI" id="CHEBI:17509"/>
        <dbReference type="ChEBI" id="CHEBI:57443"/>
        <dbReference type="ChEBI" id="CHEBI:57834"/>
        <dbReference type="ChEBI" id="CHEBI:326268"/>
        <dbReference type="EC" id="2.5.1.16"/>
    </reaction>
</comment>
<proteinExistence type="inferred from homology"/>
<evidence type="ECO:0000256" key="8">
    <source>
        <dbReference type="RuleBase" id="RU003837"/>
    </source>
</evidence>
<dbReference type="InterPro" id="IPR030373">
    <property type="entry name" value="PABS_CS"/>
</dbReference>
<evidence type="ECO:0000313" key="10">
    <source>
        <dbReference type="EMBL" id="WAI51853.1"/>
    </source>
</evidence>
<dbReference type="HAMAP" id="MF_00198">
    <property type="entry name" value="Spermidine_synth"/>
    <property type="match status" value="1"/>
</dbReference>
<dbReference type="Gene3D" id="2.30.140.10">
    <property type="entry name" value="Spermidine synthase, tetramerisation domain"/>
    <property type="match status" value="1"/>
</dbReference>
<keyword evidence="4 5" id="KW-0620">Polyamine biosynthesis</keyword>
<feature type="binding site" evidence="5">
    <location>
        <position position="85"/>
    </location>
    <ligand>
        <name>spermidine</name>
        <dbReference type="ChEBI" id="CHEBI:57834"/>
    </ligand>
</feature>
<feature type="active site" description="Proton acceptor" evidence="5 6">
    <location>
        <position position="155"/>
    </location>
</feature>
<dbReference type="CDD" id="cd02440">
    <property type="entry name" value="AdoMet_MTases"/>
    <property type="match status" value="1"/>
</dbReference>
<dbReference type="PROSITE" id="PS51006">
    <property type="entry name" value="PABS_2"/>
    <property type="match status" value="1"/>
</dbReference>
<dbReference type="PROSITE" id="PS01330">
    <property type="entry name" value="PABS_1"/>
    <property type="match status" value="1"/>
</dbReference>
<feature type="binding site" evidence="5">
    <location>
        <position position="61"/>
    </location>
    <ligand>
        <name>spermidine</name>
        <dbReference type="ChEBI" id="CHEBI:57834"/>
    </ligand>
</feature>
<dbReference type="EMBL" id="CP113432">
    <property type="protein sequence ID" value="WAI51853.1"/>
    <property type="molecule type" value="Genomic_DNA"/>
</dbReference>
<dbReference type="InterPro" id="IPR030374">
    <property type="entry name" value="PABS"/>
</dbReference>
<name>A0ABY7A436_9PSED</name>
<feature type="binding site" evidence="5">
    <location>
        <begin position="155"/>
        <end position="158"/>
    </location>
    <ligand>
        <name>spermidine</name>
        <dbReference type="ChEBI" id="CHEBI:57834"/>
    </ligand>
</feature>
<comment type="similarity">
    <text evidence="1 5 7">Belongs to the spermidine/spermine synthase family.</text>
</comment>
<dbReference type="RefSeq" id="WP_254473253.1">
    <property type="nucleotide sequence ID" value="NZ_CP113432.1"/>
</dbReference>
<accession>A0ABY7A436</accession>
<organism evidence="10 11">
    <name type="scientific">Pseudomonas triclosanedens</name>
    <dbReference type="NCBI Taxonomy" id="2961893"/>
    <lineage>
        <taxon>Bacteria</taxon>
        <taxon>Pseudomonadati</taxon>
        <taxon>Pseudomonadota</taxon>
        <taxon>Gammaproteobacteria</taxon>
        <taxon>Pseudomonadales</taxon>
        <taxon>Pseudomonadaceae</taxon>
        <taxon>Pseudomonas</taxon>
    </lineage>
</organism>
<feature type="binding site" evidence="5">
    <location>
        <position position="30"/>
    </location>
    <ligand>
        <name>S-methyl-5'-thioadenosine</name>
        <dbReference type="ChEBI" id="CHEBI:17509"/>
    </ligand>
</feature>
<dbReference type="InterPro" id="IPR037163">
    <property type="entry name" value="Spermidine_synt_N_sf"/>
</dbReference>